<dbReference type="EMBL" id="KL250781">
    <property type="protein sequence ID" value="KGB36493.1"/>
    <property type="molecule type" value="Genomic_DNA"/>
</dbReference>
<sequence length="68" mass="7912">MDMTGTLNKLDHAFDIEANIHPSANRLDCYRIWVNDWYLVAQISLEPVSKHLDNSLIYALIRFLLILP</sequence>
<dbReference type="AlphaFoldDB" id="A0A095C3X9"/>
<evidence type="ECO:0000313" key="1">
    <source>
        <dbReference type="EMBL" id="KGB36493.1"/>
    </source>
</evidence>
<protein>
    <submittedName>
        <fullName evidence="1">Uncharacterized protein</fullName>
    </submittedName>
</protein>
<proteinExistence type="predicted"/>
<accession>A0A095C3X9</accession>
<reference evidence="1" key="1">
    <citation type="journal article" date="2012" name="Nat. Genet.">
        <title>Whole-genome sequence of Schistosoma haematobium.</title>
        <authorList>
            <person name="Young N.D."/>
            <person name="Jex A.R."/>
            <person name="Li B."/>
            <person name="Liu S."/>
            <person name="Yang L."/>
            <person name="Xiong Z."/>
            <person name="Li Y."/>
            <person name="Cantacessi C."/>
            <person name="Hall R.S."/>
            <person name="Xu X."/>
            <person name="Chen F."/>
            <person name="Wu X."/>
            <person name="Zerlotini A."/>
            <person name="Oliveira G."/>
            <person name="Hofmann A."/>
            <person name="Zhang G."/>
            <person name="Fang X."/>
            <person name="Kang Y."/>
            <person name="Campbell B.E."/>
            <person name="Loukas A."/>
            <person name="Ranganathan S."/>
            <person name="Rollinson D."/>
            <person name="Rinaldi G."/>
            <person name="Brindley P.J."/>
            <person name="Yang H."/>
            <person name="Wang J."/>
            <person name="Wang J."/>
            <person name="Gasser R.B."/>
        </authorList>
    </citation>
    <scope>NUCLEOTIDE SEQUENCE [LARGE SCALE GENOMIC DNA]</scope>
</reference>
<gene>
    <name evidence="1" type="ORF">MS3_04795</name>
</gene>
<name>A0A095C3X9_SCHHA</name>
<organism evidence="1">
    <name type="scientific">Schistosoma haematobium</name>
    <name type="common">Blood fluke</name>
    <dbReference type="NCBI Taxonomy" id="6185"/>
    <lineage>
        <taxon>Eukaryota</taxon>
        <taxon>Metazoa</taxon>
        <taxon>Spiralia</taxon>
        <taxon>Lophotrochozoa</taxon>
        <taxon>Platyhelminthes</taxon>
        <taxon>Trematoda</taxon>
        <taxon>Digenea</taxon>
        <taxon>Strigeidida</taxon>
        <taxon>Schistosomatoidea</taxon>
        <taxon>Schistosomatidae</taxon>
        <taxon>Schistosoma</taxon>
    </lineage>
</organism>